<evidence type="ECO:0000259" key="1">
    <source>
        <dbReference type="Pfam" id="PF03625"/>
    </source>
</evidence>
<dbReference type="OrthoDB" id="9799367at2"/>
<reference evidence="2 3" key="1">
    <citation type="submission" date="2019-06" db="EMBL/GenBank/DDBJ databases">
        <title>Genome analyses of bacteria isolated from kimchi.</title>
        <authorList>
            <person name="Lee S."/>
            <person name="Ahn S."/>
            <person name="Roh S."/>
        </authorList>
    </citation>
    <scope>NUCLEOTIDE SEQUENCE [LARGE SCALE GENOMIC DNA]</scope>
    <source>
        <strain evidence="2 3">CBA4606</strain>
    </source>
</reference>
<dbReference type="Gene3D" id="3.30.310.70">
    <property type="entry name" value="TT1751-like domain"/>
    <property type="match status" value="1"/>
</dbReference>
<feature type="domain" description="DUF302" evidence="1">
    <location>
        <begin position="46"/>
        <end position="110"/>
    </location>
</feature>
<name>A0A5B8SY60_9GAMM</name>
<evidence type="ECO:0000313" key="3">
    <source>
        <dbReference type="Proteomes" id="UP000321272"/>
    </source>
</evidence>
<keyword evidence="3" id="KW-1185">Reference proteome</keyword>
<dbReference type="SUPFAM" id="SSF103247">
    <property type="entry name" value="TT1751-like"/>
    <property type="match status" value="1"/>
</dbReference>
<dbReference type="PANTHER" id="PTHR38342:SF2">
    <property type="entry name" value="INNER MEMBRANE OR EXPORTED"/>
    <property type="match status" value="1"/>
</dbReference>
<protein>
    <submittedName>
        <fullName evidence="2">DUF302 domain-containing protein</fullName>
    </submittedName>
</protein>
<dbReference type="PANTHER" id="PTHR38342">
    <property type="entry name" value="SLR5037 PROTEIN"/>
    <property type="match status" value="1"/>
</dbReference>
<gene>
    <name evidence="2" type="ORF">FGL86_17190</name>
</gene>
<dbReference type="KEGG" id="paur:FGL86_17190"/>
<accession>A0A5B8SY60</accession>
<dbReference type="AlphaFoldDB" id="A0A5B8SY60"/>
<dbReference type="CDD" id="cd14797">
    <property type="entry name" value="DUF302"/>
    <property type="match status" value="1"/>
</dbReference>
<proteinExistence type="predicted"/>
<dbReference type="EMBL" id="CP042382">
    <property type="protein sequence ID" value="QEA41014.1"/>
    <property type="molecule type" value="Genomic_DNA"/>
</dbReference>
<dbReference type="InterPro" id="IPR035923">
    <property type="entry name" value="TT1751-like_sf"/>
</dbReference>
<dbReference type="Proteomes" id="UP000321272">
    <property type="component" value="Chromosome"/>
</dbReference>
<dbReference type="Pfam" id="PF03625">
    <property type="entry name" value="DUF302"/>
    <property type="match status" value="1"/>
</dbReference>
<organism evidence="2 3">
    <name type="scientific">Pistricoccus aurantiacus</name>
    <dbReference type="NCBI Taxonomy" id="1883414"/>
    <lineage>
        <taxon>Bacteria</taxon>
        <taxon>Pseudomonadati</taxon>
        <taxon>Pseudomonadota</taxon>
        <taxon>Gammaproteobacteria</taxon>
        <taxon>Oceanospirillales</taxon>
        <taxon>Halomonadaceae</taxon>
        <taxon>Pistricoccus</taxon>
    </lineage>
</organism>
<dbReference type="InterPro" id="IPR005180">
    <property type="entry name" value="DUF302"/>
</dbReference>
<sequence>MLTLGAVAQADSHGIEQLQTDATVEEAAERLREALDEKGLRLFAVVDHTSNAESVEMQLPLTQTFIFGNPKAGTPLMQCDSSVALDLPQKMVIRQVQEGEKQTLIEWNSPQYLAERHGLEACDLPLDKIEGVLQSLAEAAAGNS</sequence>
<evidence type="ECO:0000313" key="2">
    <source>
        <dbReference type="EMBL" id="QEA41014.1"/>
    </source>
</evidence>